<sequence length="412" mass="44417">MKTTITKTLAAIALVTTLASCAKEDGVKNPGNFILAVTPTASTGVADYLVTAGSLDTGKVSILGNGVEQDGTYRYYLTTNNKFFSMLYGQGNPGAVTAYSIQNGDLTKISNFQTETVQAFAPVNSDILLTKVPRSINSAGTYYTYYQVNTNTLQIAKEGTLDAMAPGNNGEIAHFSWLQQVGNKVYAPFFSIKANNFSSAYHDQAWIAVYSYPDMTLEKTIKDDRTSFIGRYFTNGLGVVENGDVYAFSSSVATDRITNSDATTTTIYTDTKPAAITRIKAGTTEFDQSYYFNIEAASGNYYVTNWIYIGANKFVAHIQPKAEKGAYTAGKELAIVDVASKTVTKVTGLPAKAEISALTVNNYTPKDGRTAYIGLNLVNTECYVYKIDAANATASKGLKVEGGKITAVQHLD</sequence>
<dbReference type="InterPro" id="IPR025401">
    <property type="entry name" value="DUF4374"/>
</dbReference>
<comment type="caution">
    <text evidence="2">The sequence shown here is derived from an EMBL/GenBank/DDBJ whole genome shotgun (WGS) entry which is preliminary data.</text>
</comment>
<dbReference type="Proteomes" id="UP001597546">
    <property type="component" value="Unassembled WGS sequence"/>
</dbReference>
<dbReference type="PROSITE" id="PS51257">
    <property type="entry name" value="PROKAR_LIPOPROTEIN"/>
    <property type="match status" value="1"/>
</dbReference>
<dbReference type="RefSeq" id="WP_379043007.1">
    <property type="nucleotide sequence ID" value="NZ_JBHSKW010000027.1"/>
</dbReference>
<reference evidence="3" key="1">
    <citation type="journal article" date="2019" name="Int. J. Syst. Evol. Microbiol.">
        <title>The Global Catalogue of Microorganisms (GCM) 10K type strain sequencing project: providing services to taxonomists for standard genome sequencing and annotation.</title>
        <authorList>
            <consortium name="The Broad Institute Genomics Platform"/>
            <consortium name="The Broad Institute Genome Sequencing Center for Infectious Disease"/>
            <person name="Wu L."/>
            <person name="Ma J."/>
        </authorList>
    </citation>
    <scope>NUCLEOTIDE SEQUENCE [LARGE SCALE GENOMIC DNA]</scope>
    <source>
        <strain evidence="3">KCTC 42456</strain>
    </source>
</reference>
<proteinExistence type="predicted"/>
<dbReference type="EMBL" id="JBHULV010000022">
    <property type="protein sequence ID" value="MFD2731448.1"/>
    <property type="molecule type" value="Genomic_DNA"/>
</dbReference>
<protein>
    <submittedName>
        <fullName evidence="2">DUF4374 domain-containing protein</fullName>
    </submittedName>
</protein>
<feature type="signal peptide" evidence="1">
    <location>
        <begin position="1"/>
        <end position="22"/>
    </location>
</feature>
<gene>
    <name evidence="2" type="ORF">ACFSSE_06995</name>
</gene>
<accession>A0ABW5TSG7</accession>
<keyword evidence="3" id="KW-1185">Reference proteome</keyword>
<evidence type="ECO:0000256" key="1">
    <source>
        <dbReference type="SAM" id="SignalP"/>
    </source>
</evidence>
<evidence type="ECO:0000313" key="3">
    <source>
        <dbReference type="Proteomes" id="UP001597546"/>
    </source>
</evidence>
<dbReference type="SUPFAM" id="SSF82171">
    <property type="entry name" value="DPP6 N-terminal domain-like"/>
    <property type="match status" value="1"/>
</dbReference>
<keyword evidence="1" id="KW-0732">Signal</keyword>
<dbReference type="Pfam" id="PF14298">
    <property type="entry name" value="DUF4374"/>
    <property type="match status" value="1"/>
</dbReference>
<evidence type="ECO:0000313" key="2">
    <source>
        <dbReference type="EMBL" id="MFD2731448.1"/>
    </source>
</evidence>
<feature type="chain" id="PRO_5047227447" evidence="1">
    <location>
        <begin position="23"/>
        <end position="412"/>
    </location>
</feature>
<organism evidence="2 3">
    <name type="scientific">Pedobacter alpinus</name>
    <dbReference type="NCBI Taxonomy" id="1590643"/>
    <lineage>
        <taxon>Bacteria</taxon>
        <taxon>Pseudomonadati</taxon>
        <taxon>Bacteroidota</taxon>
        <taxon>Sphingobacteriia</taxon>
        <taxon>Sphingobacteriales</taxon>
        <taxon>Sphingobacteriaceae</taxon>
        <taxon>Pedobacter</taxon>
    </lineage>
</organism>
<name>A0ABW5TSG7_9SPHI</name>